<dbReference type="KEGG" id="gfu:KM031_04680"/>
<protein>
    <recommendedName>
        <fullName evidence="4">Pilus assembly protein</fullName>
    </recommendedName>
</protein>
<dbReference type="EMBL" id="CP076361">
    <property type="protein sequence ID" value="QWK91198.1"/>
    <property type="molecule type" value="Genomic_DNA"/>
</dbReference>
<evidence type="ECO:0000313" key="3">
    <source>
        <dbReference type="Proteomes" id="UP000679352"/>
    </source>
</evidence>
<feature type="transmembrane region" description="Helical" evidence="1">
    <location>
        <begin position="28"/>
        <end position="50"/>
    </location>
</feature>
<keyword evidence="1" id="KW-0812">Transmembrane</keyword>
<sequence>MSTPARHIARLSPLRLLRRFLRREDGSVLVEGLLILPMLLWAAFGLYVYWDAYKSINQVQKTTFTVADAFSRLQVNADVTYANGMETLMAFLLPGDEQPRLRFTSVMWVAARNRFEVQWSCSLDQAALPRLTTTTVQDYADKMPTTANADTLLLVESEVDFTPVFDVGINDLTIRQFVATRPRFVTAVNFNNPGGCT</sequence>
<dbReference type="RefSeq" id="WP_215503390.1">
    <property type="nucleotide sequence ID" value="NZ_CP076361.1"/>
</dbReference>
<dbReference type="AlphaFoldDB" id="A0A975P8Z4"/>
<dbReference type="Proteomes" id="UP000679352">
    <property type="component" value="Chromosome"/>
</dbReference>
<accession>A0A975P8Z4</accession>
<keyword evidence="3" id="KW-1185">Reference proteome</keyword>
<reference evidence="2" key="1">
    <citation type="submission" date="2021-06" db="EMBL/GenBank/DDBJ databases">
        <title>Direct submission.</title>
        <authorList>
            <person name="Lee C.-S."/>
            <person name="Jin L."/>
        </authorList>
    </citation>
    <scope>NUCLEOTIDE SEQUENCE</scope>
    <source>
        <strain evidence="2">Con5</strain>
    </source>
</reference>
<proteinExistence type="predicted"/>
<evidence type="ECO:0000313" key="2">
    <source>
        <dbReference type="EMBL" id="QWK91198.1"/>
    </source>
</evidence>
<evidence type="ECO:0008006" key="4">
    <source>
        <dbReference type="Google" id="ProtNLM"/>
    </source>
</evidence>
<name>A0A975P8Z4_9RHOB</name>
<keyword evidence="1" id="KW-0472">Membrane</keyword>
<gene>
    <name evidence="2" type="ORF">KM031_04680</name>
</gene>
<keyword evidence="1" id="KW-1133">Transmembrane helix</keyword>
<evidence type="ECO:0000256" key="1">
    <source>
        <dbReference type="SAM" id="Phobius"/>
    </source>
</evidence>
<organism evidence="2 3">
    <name type="scientific">Gemmobacter fulvus</name>
    <dbReference type="NCBI Taxonomy" id="2840474"/>
    <lineage>
        <taxon>Bacteria</taxon>
        <taxon>Pseudomonadati</taxon>
        <taxon>Pseudomonadota</taxon>
        <taxon>Alphaproteobacteria</taxon>
        <taxon>Rhodobacterales</taxon>
        <taxon>Paracoccaceae</taxon>
        <taxon>Gemmobacter</taxon>
    </lineage>
</organism>